<accession>A0A6I8M6V3</accession>
<organism evidence="2 3">
    <name type="scientific">Oceanivirga miroungae</name>
    <dbReference type="NCBI Taxonomy" id="1130046"/>
    <lineage>
        <taxon>Bacteria</taxon>
        <taxon>Fusobacteriati</taxon>
        <taxon>Fusobacteriota</taxon>
        <taxon>Fusobacteriia</taxon>
        <taxon>Fusobacteriales</taxon>
        <taxon>Leptotrichiaceae</taxon>
        <taxon>Oceanivirga</taxon>
    </lineage>
</organism>
<gene>
    <name evidence="2" type="ORF">OMES3154_00490</name>
</gene>
<proteinExistence type="predicted"/>
<dbReference type="RefSeq" id="WP_156683219.1">
    <property type="nucleotide sequence ID" value="NZ_CABWIB010000001.1"/>
</dbReference>
<dbReference type="EMBL" id="CABWIB010000001">
    <property type="protein sequence ID" value="VWL85207.1"/>
    <property type="molecule type" value="Genomic_DNA"/>
</dbReference>
<feature type="transmembrane region" description="Helical" evidence="1">
    <location>
        <begin position="131"/>
        <end position="151"/>
    </location>
</feature>
<evidence type="ECO:0000313" key="2">
    <source>
        <dbReference type="EMBL" id="VWL85207.1"/>
    </source>
</evidence>
<dbReference type="Proteomes" id="UP000419017">
    <property type="component" value="Unassembled WGS sequence"/>
</dbReference>
<feature type="transmembrane region" description="Helical" evidence="1">
    <location>
        <begin position="77"/>
        <end position="95"/>
    </location>
</feature>
<dbReference type="Pfam" id="PF14808">
    <property type="entry name" value="TMEM164"/>
    <property type="match status" value="1"/>
</dbReference>
<dbReference type="AlphaFoldDB" id="A0A6I8M6V3"/>
<protein>
    <submittedName>
        <fullName evidence="2">Uncharacterized protein</fullName>
    </submittedName>
</protein>
<keyword evidence="1" id="KW-0812">Transmembrane</keyword>
<evidence type="ECO:0000256" key="1">
    <source>
        <dbReference type="SAM" id="Phobius"/>
    </source>
</evidence>
<keyword evidence="3" id="KW-1185">Reference proteome</keyword>
<evidence type="ECO:0000313" key="3">
    <source>
        <dbReference type="Proteomes" id="UP000419017"/>
    </source>
</evidence>
<keyword evidence="1" id="KW-0472">Membrane</keyword>
<feature type="transmembrane region" description="Helical" evidence="1">
    <location>
        <begin position="15"/>
        <end position="36"/>
    </location>
</feature>
<feature type="transmembrane region" description="Helical" evidence="1">
    <location>
        <begin position="43"/>
        <end position="62"/>
    </location>
</feature>
<feature type="transmembrane region" description="Helical" evidence="1">
    <location>
        <begin position="100"/>
        <end position="119"/>
    </location>
</feature>
<reference evidence="2 3" key="1">
    <citation type="submission" date="2019-10" db="EMBL/GenBank/DDBJ databases">
        <authorList>
            <person name="Blom J."/>
        </authorList>
    </citation>
    <scope>NUCLEOTIDE SEQUENCE [LARGE SCALE GENOMIC DNA]</scope>
    <source>
        <strain evidence="2 3">ES3154-GLU</strain>
    </source>
</reference>
<sequence length="229" mass="26838">MEKVYYMASFNSNHINSMLTAWIITLFLLVLAIVFNKRKYATFLGYFILLSKIADIVIRVFLEKIKVDGVYSQAVDALPFHMCNILIILSGIYLITKNKYLYGIIVTWIFAPILVMFIPSNFTYITWYYPIVFYLTHTMIIMTAIYGFVYFKQRLSFKMYLVSVVVLLLAFTNAYFVNNKLKTNFFFTHDYVMPVISKYLSLKVYRIAYIIANIIGVTATYSLARKLRK</sequence>
<feature type="transmembrane region" description="Helical" evidence="1">
    <location>
        <begin position="204"/>
        <end position="224"/>
    </location>
</feature>
<keyword evidence="1" id="KW-1133">Transmembrane helix</keyword>
<name>A0A6I8M6V3_9FUSO</name>
<feature type="transmembrane region" description="Helical" evidence="1">
    <location>
        <begin position="158"/>
        <end position="177"/>
    </location>
</feature>